<organism evidence="2 3">
    <name type="scientific">Mariniblastus fucicola</name>
    <dbReference type="NCBI Taxonomy" id="980251"/>
    <lineage>
        <taxon>Bacteria</taxon>
        <taxon>Pseudomonadati</taxon>
        <taxon>Planctomycetota</taxon>
        <taxon>Planctomycetia</taxon>
        <taxon>Pirellulales</taxon>
        <taxon>Pirellulaceae</taxon>
        <taxon>Mariniblastus</taxon>
    </lineage>
</organism>
<feature type="domain" description="Soluble ligand binding" evidence="1">
    <location>
        <begin position="235"/>
        <end position="282"/>
    </location>
</feature>
<dbReference type="Pfam" id="PF10531">
    <property type="entry name" value="SLBB"/>
    <property type="match status" value="1"/>
</dbReference>
<reference evidence="2 3" key="1">
    <citation type="submission" date="2019-08" db="EMBL/GenBank/DDBJ databases">
        <title>Deep-cultivation of Planctomycetes and their phenomic and genomic characterization uncovers novel biology.</title>
        <authorList>
            <person name="Wiegand S."/>
            <person name="Jogler M."/>
            <person name="Boedeker C."/>
            <person name="Pinto D."/>
            <person name="Vollmers J."/>
            <person name="Rivas-Marin E."/>
            <person name="Kohn T."/>
            <person name="Peeters S.H."/>
            <person name="Heuer A."/>
            <person name="Rast P."/>
            <person name="Oberbeckmann S."/>
            <person name="Bunk B."/>
            <person name="Jeske O."/>
            <person name="Meyerdierks A."/>
            <person name="Storesund J.E."/>
            <person name="Kallscheuer N."/>
            <person name="Luecker S."/>
            <person name="Lage O.M."/>
            <person name="Pohl T."/>
            <person name="Merkel B.J."/>
            <person name="Hornburger P."/>
            <person name="Mueller R.-W."/>
            <person name="Bruemmer F."/>
            <person name="Labrenz M."/>
            <person name="Spormann A.M."/>
            <person name="Op den Camp H."/>
            <person name="Overmann J."/>
            <person name="Amann R."/>
            <person name="Jetten M.S.M."/>
            <person name="Mascher T."/>
            <person name="Medema M.H."/>
            <person name="Devos D.P."/>
            <person name="Kaster A.-K."/>
            <person name="Ovreas L."/>
            <person name="Rohde M."/>
            <person name="Galperin M.Y."/>
            <person name="Jogler C."/>
        </authorList>
    </citation>
    <scope>NUCLEOTIDE SEQUENCE [LARGE SCALE GENOMIC DNA]</scope>
    <source>
        <strain evidence="2 3">FC18</strain>
    </source>
</reference>
<evidence type="ECO:0000259" key="1">
    <source>
        <dbReference type="Pfam" id="PF10531"/>
    </source>
</evidence>
<dbReference type="GO" id="GO:0015159">
    <property type="term" value="F:polysaccharide transmembrane transporter activity"/>
    <property type="evidence" value="ECO:0007669"/>
    <property type="project" value="InterPro"/>
</dbReference>
<dbReference type="PROSITE" id="PS51257">
    <property type="entry name" value="PROKAR_LIPOPROTEIN"/>
    <property type="match status" value="1"/>
</dbReference>
<name>A0A5B9P9W2_9BACT</name>
<dbReference type="Gene3D" id="3.10.560.10">
    <property type="entry name" value="Outer membrane lipoprotein wza domain like"/>
    <property type="match status" value="1"/>
</dbReference>
<proteinExistence type="predicted"/>
<dbReference type="KEGG" id="mff:MFFC18_30230"/>
<protein>
    <submittedName>
        <fullName evidence="2">Polysaccharide biosynthesis/export protein</fullName>
    </submittedName>
</protein>
<dbReference type="PANTHER" id="PTHR33619">
    <property type="entry name" value="POLYSACCHARIDE EXPORT PROTEIN GFCE-RELATED"/>
    <property type="match status" value="1"/>
</dbReference>
<dbReference type="AlphaFoldDB" id="A0A5B9P9W2"/>
<dbReference type="EMBL" id="CP042912">
    <property type="protein sequence ID" value="QEG23128.1"/>
    <property type="molecule type" value="Genomic_DNA"/>
</dbReference>
<dbReference type="InterPro" id="IPR019554">
    <property type="entry name" value="Soluble_ligand-bd"/>
</dbReference>
<accession>A0A5B9P9W2</accession>
<keyword evidence="3" id="KW-1185">Reference proteome</keyword>
<evidence type="ECO:0000313" key="3">
    <source>
        <dbReference type="Proteomes" id="UP000322214"/>
    </source>
</evidence>
<dbReference type="Proteomes" id="UP000322214">
    <property type="component" value="Chromosome"/>
</dbReference>
<gene>
    <name evidence="2" type="ORF">MFFC18_30230</name>
</gene>
<sequence>MLRKKTISLQSPAVGCLVILIALALVGSTGCSTLSSLGIPVGRPGNRLLDRAKEISEAPGQSFLIQKELAIAPLAGYNVEISDTVSVEPVSFDASIRLPGDQVVKPDGTISLGEFGSYQANGKTVELMQLEIQAHIDQKLRSEMEVEYAKSEAEIEASSRESGDIETLDFEPAVDSVIENGDASDAADKLELDAERDKREAVRRDRARKEFERRLDEKLKQNRVSVRLTNWDSKKIYVLGEVNSPGSFLYIGNETVLDALIEAGGVTTSSNRHNIIVSRPSSCGECRTVMKICYDQIVQLGDASTNYQLLPGDRVFVPSMTFMDDLKQTFNPQGNQKCPRCAGCDVGCDLPQGCE</sequence>
<dbReference type="InterPro" id="IPR049712">
    <property type="entry name" value="Poly_export"/>
</dbReference>
<dbReference type="RefSeq" id="WP_075085952.1">
    <property type="nucleotide sequence ID" value="NZ_CP042912.1"/>
</dbReference>
<dbReference type="OrthoDB" id="279464at2"/>
<evidence type="ECO:0000313" key="2">
    <source>
        <dbReference type="EMBL" id="QEG23128.1"/>
    </source>
</evidence>
<dbReference type="STRING" id="980251.GCA_001642875_03936"/>
<dbReference type="PANTHER" id="PTHR33619:SF3">
    <property type="entry name" value="POLYSACCHARIDE EXPORT PROTEIN GFCE-RELATED"/>
    <property type="match status" value="1"/>
</dbReference>